<dbReference type="InterPro" id="IPR018488">
    <property type="entry name" value="cNMP-bd_CS"/>
</dbReference>
<dbReference type="EMBL" id="LSTO01000001">
    <property type="protein sequence ID" value="OWW20715.1"/>
    <property type="molecule type" value="Genomic_DNA"/>
</dbReference>
<dbReference type="PANTHER" id="PTHR11635">
    <property type="entry name" value="CAMP-DEPENDENT PROTEIN KINASE REGULATORY CHAIN"/>
    <property type="match status" value="1"/>
</dbReference>
<dbReference type="Gene3D" id="2.60.120.10">
    <property type="entry name" value="Jelly Rolls"/>
    <property type="match status" value="1"/>
</dbReference>
<keyword evidence="3" id="KW-1185">Reference proteome</keyword>
<dbReference type="GO" id="GO:0005952">
    <property type="term" value="C:cAMP-dependent protein kinase complex"/>
    <property type="evidence" value="ECO:0007669"/>
    <property type="project" value="InterPro"/>
</dbReference>
<dbReference type="SUPFAM" id="SSF51206">
    <property type="entry name" value="cAMP-binding domain-like"/>
    <property type="match status" value="1"/>
</dbReference>
<dbReference type="InterPro" id="IPR018490">
    <property type="entry name" value="cNMP-bd_dom_sf"/>
</dbReference>
<proteinExistence type="predicted"/>
<dbReference type="CDD" id="cd00038">
    <property type="entry name" value="CAP_ED"/>
    <property type="match status" value="1"/>
</dbReference>
<dbReference type="PROSITE" id="PS00889">
    <property type="entry name" value="CNMP_BINDING_2"/>
    <property type="match status" value="1"/>
</dbReference>
<evidence type="ECO:0000259" key="1">
    <source>
        <dbReference type="PROSITE" id="PS50042"/>
    </source>
</evidence>
<accession>A0A254TDV2</accession>
<dbReference type="RefSeq" id="WP_088707583.1">
    <property type="nucleotide sequence ID" value="NZ_LSTO01000001.1"/>
</dbReference>
<organism evidence="2 3">
    <name type="scientific">Noviherbaspirillum denitrificans</name>
    <dbReference type="NCBI Taxonomy" id="1968433"/>
    <lineage>
        <taxon>Bacteria</taxon>
        <taxon>Pseudomonadati</taxon>
        <taxon>Pseudomonadota</taxon>
        <taxon>Betaproteobacteria</taxon>
        <taxon>Burkholderiales</taxon>
        <taxon>Oxalobacteraceae</taxon>
        <taxon>Noviherbaspirillum</taxon>
    </lineage>
</organism>
<dbReference type="Proteomes" id="UP000197535">
    <property type="component" value="Unassembled WGS sequence"/>
</dbReference>
<dbReference type="PANTHER" id="PTHR11635:SF152">
    <property type="entry name" value="CAMP-DEPENDENT PROTEIN KINASE TYPE I REGULATORY SUBUNIT-RELATED"/>
    <property type="match status" value="1"/>
</dbReference>
<gene>
    <name evidence="2" type="ORF">AYR66_15715</name>
</gene>
<reference evidence="2 3" key="1">
    <citation type="submission" date="2016-02" db="EMBL/GenBank/DDBJ databases">
        <authorList>
            <person name="Wen L."/>
            <person name="He K."/>
            <person name="Yang H."/>
        </authorList>
    </citation>
    <scope>NUCLEOTIDE SEQUENCE [LARGE SCALE GENOMIC DNA]</scope>
    <source>
        <strain evidence="2 3">TSA40</strain>
    </source>
</reference>
<dbReference type="InterPro" id="IPR014710">
    <property type="entry name" value="RmlC-like_jellyroll"/>
</dbReference>
<evidence type="ECO:0000313" key="2">
    <source>
        <dbReference type="EMBL" id="OWW20715.1"/>
    </source>
</evidence>
<dbReference type="OrthoDB" id="6881322at2"/>
<sequence>MSVHCEPETYQLLLRLDLFHGLEQPELERMLAEAELLECRSGDYAIREGEQDNHLFVILAGKMAIYKRSAGVQKLIKELGPGECFGEMSLIECRSRSASVKAAGHCRLLRLDGDHIIKFPDLSSKLFRNIARLLSQRLRYANDLLTLG</sequence>
<dbReference type="Pfam" id="PF00027">
    <property type="entry name" value="cNMP_binding"/>
    <property type="match status" value="1"/>
</dbReference>
<dbReference type="PROSITE" id="PS50042">
    <property type="entry name" value="CNMP_BINDING_3"/>
    <property type="match status" value="1"/>
</dbReference>
<dbReference type="SMART" id="SM00100">
    <property type="entry name" value="cNMP"/>
    <property type="match status" value="1"/>
</dbReference>
<dbReference type="AlphaFoldDB" id="A0A254TDV2"/>
<evidence type="ECO:0000313" key="3">
    <source>
        <dbReference type="Proteomes" id="UP000197535"/>
    </source>
</evidence>
<comment type="caution">
    <text evidence="2">The sequence shown here is derived from an EMBL/GenBank/DDBJ whole genome shotgun (WGS) entry which is preliminary data.</text>
</comment>
<feature type="domain" description="Cyclic nucleotide-binding" evidence="1">
    <location>
        <begin position="18"/>
        <end position="112"/>
    </location>
</feature>
<name>A0A254TDV2_9BURK</name>
<dbReference type="InterPro" id="IPR050503">
    <property type="entry name" value="cAMP-dep_PK_reg_su-like"/>
</dbReference>
<dbReference type="GO" id="GO:0005829">
    <property type="term" value="C:cytosol"/>
    <property type="evidence" value="ECO:0007669"/>
    <property type="project" value="TreeGrafter"/>
</dbReference>
<protein>
    <recommendedName>
        <fullName evidence="1">Cyclic nucleotide-binding domain-containing protein</fullName>
    </recommendedName>
</protein>
<dbReference type="InterPro" id="IPR000595">
    <property type="entry name" value="cNMP-bd_dom"/>
</dbReference>